<dbReference type="Pfam" id="PF07171">
    <property type="entry name" value="MlrC_C"/>
    <property type="match status" value="1"/>
</dbReference>
<dbReference type="Pfam" id="PF07364">
    <property type="entry name" value="DUF1485"/>
    <property type="match status" value="1"/>
</dbReference>
<reference evidence="3 4" key="1">
    <citation type="submission" date="2019-05" db="EMBL/GenBank/DDBJ databases">
        <title>Nesterenkonia sp. GY239, isolated from the Southern Atlantic Ocean.</title>
        <authorList>
            <person name="Zhang G."/>
        </authorList>
    </citation>
    <scope>NUCLEOTIDE SEQUENCE [LARGE SCALE GENOMIC DNA]</scope>
    <source>
        <strain evidence="3 4">GY239</strain>
    </source>
</reference>
<keyword evidence="4" id="KW-1185">Reference proteome</keyword>
<dbReference type="PIRSF" id="PIRSF012702">
    <property type="entry name" value="UCP012702"/>
    <property type="match status" value="1"/>
</dbReference>
<proteinExistence type="predicted"/>
<dbReference type="InterPro" id="IPR010799">
    <property type="entry name" value="MlrC_C"/>
</dbReference>
<feature type="domain" description="Microcystin LR degradation protein MlrC N-terminal" evidence="2">
    <location>
        <begin position="2"/>
        <end position="291"/>
    </location>
</feature>
<feature type="domain" description="Microcystin LR degradation protein MlrC C-terminal" evidence="1">
    <location>
        <begin position="301"/>
        <end position="479"/>
    </location>
</feature>
<organism evidence="3 4">
    <name type="scientific">Nesterenkonia sphaerica</name>
    <dbReference type="NCBI Taxonomy" id="1804988"/>
    <lineage>
        <taxon>Bacteria</taxon>
        <taxon>Bacillati</taxon>
        <taxon>Actinomycetota</taxon>
        <taxon>Actinomycetes</taxon>
        <taxon>Micrococcales</taxon>
        <taxon>Micrococcaceae</taxon>
        <taxon>Nesterenkonia</taxon>
    </lineage>
</organism>
<name>A0A5R9APD3_9MICC</name>
<dbReference type="RefSeq" id="WP_138168838.1">
    <property type="nucleotide sequence ID" value="NZ_VAWA01000001.1"/>
</dbReference>
<gene>
    <name evidence="3" type="ORF">FEF27_00340</name>
</gene>
<comment type="caution">
    <text evidence="3">The sequence shown here is derived from an EMBL/GenBank/DDBJ whole genome shotgun (WGS) entry which is preliminary data.</text>
</comment>
<dbReference type="AlphaFoldDB" id="A0A5R9APD3"/>
<protein>
    <submittedName>
        <fullName evidence="3">M81 family metallopeptidase</fullName>
    </submittedName>
</protein>
<dbReference type="InterPro" id="IPR009197">
    <property type="entry name" value="MlrC"/>
</dbReference>
<dbReference type="OrthoDB" id="9815420at2"/>
<evidence type="ECO:0000313" key="4">
    <source>
        <dbReference type="Proteomes" id="UP000306544"/>
    </source>
</evidence>
<evidence type="ECO:0000259" key="1">
    <source>
        <dbReference type="Pfam" id="PF07171"/>
    </source>
</evidence>
<accession>A0A5R9APD3</accession>
<sequence length="489" mass="53033">MKIATLGISHEANTFSTSLADLEEWQWAGILLGPEIVEQYGDAEATISGFLELGHNELTIDVVPLLFSRVTPMGPITADAFEYLLGQMLDLLRDHGPWDGVLLALHGAAVSTEHPDADGEIIRRVRELVGPQCLIGVTLDMHANVSDPMHQGVDVMTVYQTNPHIDAREQAKRAGILMVQTHRNEVRPTSAFEMIPIAINILRQGTSDFPMSKILAAARAEEQRPGVLSVSVVEGYPYADVHEMGMSVVAITDNDDLLARQITSKLTNLIWDLREHCEGFGVPIEEAVQHAADAKRGPVVLLDTGDNVGAGSPGDSTHILSAAQRIGVRDMFCSISDPGAVQTCMSAGVGSIVEVHVGGKTDDLHGTPVRVRGQVRLLSDGQWEDTESTHGGFRFFDTGPTALLRTDDDHNLLLASRPHGNVSLQQLRAVGLDPMRQRAIVAKGANSPRAAFEPIAAEMIYVASPGVTSADLSTFTYRHRRQPMFPFET</sequence>
<evidence type="ECO:0000313" key="3">
    <source>
        <dbReference type="EMBL" id="TLP79874.1"/>
    </source>
</evidence>
<evidence type="ECO:0000259" key="2">
    <source>
        <dbReference type="Pfam" id="PF07364"/>
    </source>
</evidence>
<dbReference type="EMBL" id="VAWA01000001">
    <property type="protein sequence ID" value="TLP79874.1"/>
    <property type="molecule type" value="Genomic_DNA"/>
</dbReference>
<dbReference type="InterPro" id="IPR015995">
    <property type="entry name" value="MlrC_N"/>
</dbReference>
<dbReference type="Proteomes" id="UP000306544">
    <property type="component" value="Unassembled WGS sequence"/>
</dbReference>